<keyword evidence="4 7" id="KW-0949">S-adenosyl-L-methionine</keyword>
<comment type="caution">
    <text evidence="9">The sequence shown here is derived from an EMBL/GenBank/DDBJ whole genome shotgun (WGS) entry which is preliminary data.</text>
</comment>
<keyword evidence="10" id="KW-1185">Reference proteome</keyword>
<evidence type="ECO:0000256" key="3">
    <source>
        <dbReference type="ARBA" id="ARBA00022679"/>
    </source>
</evidence>
<dbReference type="PANTHER" id="PTHR43453">
    <property type="entry name" value="RRNA METHYLASE-LIKE"/>
    <property type="match status" value="1"/>
</dbReference>
<dbReference type="EC" id="2.1.1.34" evidence="7"/>
<keyword evidence="2 7" id="KW-0489">Methyltransferase</keyword>
<comment type="catalytic activity">
    <reaction evidence="7">
        <text>guanosine(18) in tRNA + S-adenosyl-L-methionine = 2'-O-methylguanosine(18) in tRNA + S-adenosyl-L-homocysteine + H(+)</text>
        <dbReference type="Rhea" id="RHEA:20077"/>
        <dbReference type="Rhea" id="RHEA-COMP:10190"/>
        <dbReference type="Rhea" id="RHEA-COMP:10192"/>
        <dbReference type="ChEBI" id="CHEBI:15378"/>
        <dbReference type="ChEBI" id="CHEBI:57856"/>
        <dbReference type="ChEBI" id="CHEBI:59789"/>
        <dbReference type="ChEBI" id="CHEBI:74269"/>
        <dbReference type="ChEBI" id="CHEBI:74445"/>
        <dbReference type="EC" id="2.1.1.34"/>
    </reaction>
</comment>
<dbReference type="PANTHER" id="PTHR43453:SF1">
    <property type="entry name" value="TRNA_RRNA METHYLTRANSFERASE SPOU TYPE DOMAIN-CONTAINING PROTEIN"/>
    <property type="match status" value="1"/>
</dbReference>
<feature type="binding site" evidence="7">
    <location>
        <position position="157"/>
    </location>
    <ligand>
        <name>S-adenosyl-L-methionine</name>
        <dbReference type="ChEBI" id="CHEBI:59789"/>
    </ligand>
</feature>
<organism evidence="9 10">
    <name type="scientific">Lutibacter holmesii</name>
    <dbReference type="NCBI Taxonomy" id="1137985"/>
    <lineage>
        <taxon>Bacteria</taxon>
        <taxon>Pseudomonadati</taxon>
        <taxon>Bacteroidota</taxon>
        <taxon>Flavobacteriia</taxon>
        <taxon>Flavobacteriales</taxon>
        <taxon>Flavobacteriaceae</taxon>
        <taxon>Lutibacter</taxon>
    </lineage>
</organism>
<dbReference type="HAMAP" id="MF_02060">
    <property type="entry name" value="tRNA_methyltr_TrmH"/>
    <property type="match status" value="1"/>
</dbReference>
<dbReference type="SUPFAM" id="SSF75217">
    <property type="entry name" value="alpha/beta knot"/>
    <property type="match status" value="1"/>
</dbReference>
<evidence type="ECO:0000313" key="9">
    <source>
        <dbReference type="EMBL" id="MFD1294115.1"/>
    </source>
</evidence>
<comment type="function">
    <text evidence="7">Catalyzes the 2'-O methylation of guanosine at position 18 in tRNA.</text>
</comment>
<dbReference type="InterPro" id="IPR033671">
    <property type="entry name" value="TrmH"/>
</dbReference>
<feature type="binding site" evidence="7">
    <location>
        <position position="166"/>
    </location>
    <ligand>
        <name>S-adenosyl-L-methionine</name>
        <dbReference type="ChEBI" id="CHEBI:59789"/>
    </ligand>
</feature>
<dbReference type="InterPro" id="IPR001537">
    <property type="entry name" value="SpoU_MeTrfase"/>
</dbReference>
<dbReference type="Gene3D" id="3.40.1280.10">
    <property type="match status" value="1"/>
</dbReference>
<feature type="binding site" evidence="7">
    <location>
        <position position="114"/>
    </location>
    <ligand>
        <name>S-adenosyl-L-methionine</name>
        <dbReference type="ChEBI" id="CHEBI:59789"/>
    </ligand>
</feature>
<dbReference type="RefSeq" id="WP_386809307.1">
    <property type="nucleotide sequence ID" value="NZ_JBHTMV010000004.1"/>
</dbReference>
<dbReference type="Proteomes" id="UP001597241">
    <property type="component" value="Unassembled WGS sequence"/>
</dbReference>
<proteinExistence type="inferred from homology"/>
<name>A0ABW3WS62_9FLAO</name>
<evidence type="ECO:0000256" key="1">
    <source>
        <dbReference type="ARBA" id="ARBA00022555"/>
    </source>
</evidence>
<dbReference type="GO" id="GO:0008168">
    <property type="term" value="F:methyltransferase activity"/>
    <property type="evidence" value="ECO:0007669"/>
    <property type="project" value="UniProtKB-KW"/>
</dbReference>
<comment type="caution">
    <text evidence="7">Lacks conserved residue(s) required for the propagation of feature annotation.</text>
</comment>
<dbReference type="EMBL" id="JBHTMV010000004">
    <property type="protein sequence ID" value="MFD1294115.1"/>
    <property type="molecule type" value="Genomic_DNA"/>
</dbReference>
<accession>A0ABW3WS62</accession>
<dbReference type="CDD" id="cd18092">
    <property type="entry name" value="SpoU-like_TrmH"/>
    <property type="match status" value="1"/>
</dbReference>
<dbReference type="InterPro" id="IPR029028">
    <property type="entry name" value="Alpha/beta_knot_MTases"/>
</dbReference>
<reference evidence="10" key="1">
    <citation type="journal article" date="2019" name="Int. J. Syst. Evol. Microbiol.">
        <title>The Global Catalogue of Microorganisms (GCM) 10K type strain sequencing project: providing services to taxonomists for standard genome sequencing and annotation.</title>
        <authorList>
            <consortium name="The Broad Institute Genomics Platform"/>
            <consortium name="The Broad Institute Genome Sequencing Center for Infectious Disease"/>
            <person name="Wu L."/>
            <person name="Ma J."/>
        </authorList>
    </citation>
    <scope>NUCLEOTIDE SEQUENCE [LARGE SCALE GENOMIC DNA]</scope>
    <source>
        <strain evidence="10">CCUG 62221</strain>
    </source>
</reference>
<sequence length="227" mass="26337">MVDYKFIEYLEGFVTEKRKNLFQKVLEDRTRHFTVAIEDIFQPHNSSAIVRSCDIFGIQDLHVIESKYEFYASNQVAKGAQKWIDFSLYNKQDSNNTLDCIADLKSKGYQIIATTPHNESCYLEDFDISKKSAFFFGVEKQGLSDQVMNNADGYLKIPMVGFTESLNISVAVAIILQNLNTRLRKSTVNWQLTEEEKSELYLKWLMKTIKSIKKIEAHYYEKIAIQP</sequence>
<dbReference type="GO" id="GO:0032259">
    <property type="term" value="P:methylation"/>
    <property type="evidence" value="ECO:0007669"/>
    <property type="project" value="UniProtKB-KW"/>
</dbReference>
<evidence type="ECO:0000256" key="6">
    <source>
        <dbReference type="ARBA" id="ARBA00022884"/>
    </source>
</evidence>
<gene>
    <name evidence="7" type="primary">trmH</name>
    <name evidence="9" type="ORF">ACFQ5N_09740</name>
</gene>
<keyword evidence="6 7" id="KW-0694">RNA-binding</keyword>
<protein>
    <recommendedName>
        <fullName evidence="7">tRNA (guanosine(18)-2'-O)-methyltransferase</fullName>
        <ecNumber evidence="7">2.1.1.34</ecNumber>
    </recommendedName>
    <alternativeName>
        <fullName evidence="7">tRNA [Gm18] methyltransferase</fullName>
    </alternativeName>
</protein>
<evidence type="ECO:0000313" key="10">
    <source>
        <dbReference type="Proteomes" id="UP001597241"/>
    </source>
</evidence>
<evidence type="ECO:0000256" key="5">
    <source>
        <dbReference type="ARBA" id="ARBA00022694"/>
    </source>
</evidence>
<keyword evidence="1 7" id="KW-0820">tRNA-binding</keyword>
<evidence type="ECO:0000256" key="7">
    <source>
        <dbReference type="HAMAP-Rule" id="MF_02060"/>
    </source>
</evidence>
<keyword evidence="3 7" id="KW-0808">Transferase</keyword>
<evidence type="ECO:0000256" key="2">
    <source>
        <dbReference type="ARBA" id="ARBA00022603"/>
    </source>
</evidence>
<keyword evidence="5 7" id="KW-0819">tRNA processing</keyword>
<evidence type="ECO:0000259" key="8">
    <source>
        <dbReference type="Pfam" id="PF00588"/>
    </source>
</evidence>
<dbReference type="InterPro" id="IPR029026">
    <property type="entry name" value="tRNA_m1G_MTases_N"/>
</dbReference>
<evidence type="ECO:0000256" key="4">
    <source>
        <dbReference type="ARBA" id="ARBA00022691"/>
    </source>
</evidence>
<comment type="similarity">
    <text evidence="7">Belongs to the class IV-like SAM-binding methyltransferase superfamily. RNA methyltransferase TrmH family.</text>
</comment>
<feature type="domain" description="tRNA/rRNA methyltransferase SpoU type" evidence="8">
    <location>
        <begin position="33"/>
        <end position="176"/>
    </location>
</feature>
<dbReference type="Pfam" id="PF00588">
    <property type="entry name" value="SpoU_methylase"/>
    <property type="match status" value="1"/>
</dbReference>